<evidence type="ECO:0000259" key="5">
    <source>
        <dbReference type="PROSITE" id="PS51077"/>
    </source>
</evidence>
<dbReference type="InterPro" id="IPR050707">
    <property type="entry name" value="HTH_MetabolicPath_Reg"/>
</dbReference>
<dbReference type="EMBL" id="BAAADO010000002">
    <property type="protein sequence ID" value="GAA0485455.1"/>
    <property type="molecule type" value="Genomic_DNA"/>
</dbReference>
<proteinExistence type="predicted"/>
<evidence type="ECO:0000256" key="3">
    <source>
        <dbReference type="ARBA" id="ARBA00023163"/>
    </source>
</evidence>
<evidence type="ECO:0000256" key="2">
    <source>
        <dbReference type="ARBA" id="ARBA00023125"/>
    </source>
</evidence>
<feature type="domain" description="IclR-ED" evidence="6">
    <location>
        <begin position="67"/>
        <end position="250"/>
    </location>
</feature>
<keyword evidence="4" id="KW-0175">Coiled coil</keyword>
<dbReference type="SMART" id="SM00346">
    <property type="entry name" value="HTH_ICLR"/>
    <property type="match status" value="1"/>
</dbReference>
<dbReference type="PANTHER" id="PTHR30136:SF24">
    <property type="entry name" value="HTH-TYPE TRANSCRIPTIONAL REPRESSOR ALLR"/>
    <property type="match status" value="1"/>
</dbReference>
<name>A0ABN1AWS3_9BACI</name>
<comment type="caution">
    <text evidence="7">The sequence shown here is derived from an EMBL/GenBank/DDBJ whole genome shotgun (WGS) entry which is preliminary data.</text>
</comment>
<organism evidence="7 8">
    <name type="scientific">Salinibacillus aidingensis</name>
    <dbReference type="NCBI Taxonomy" id="237684"/>
    <lineage>
        <taxon>Bacteria</taxon>
        <taxon>Bacillati</taxon>
        <taxon>Bacillota</taxon>
        <taxon>Bacilli</taxon>
        <taxon>Bacillales</taxon>
        <taxon>Bacillaceae</taxon>
        <taxon>Salinibacillus</taxon>
    </lineage>
</organism>
<evidence type="ECO:0000313" key="7">
    <source>
        <dbReference type="EMBL" id="GAA0485455.1"/>
    </source>
</evidence>
<dbReference type="RefSeq" id="WP_343837974.1">
    <property type="nucleotide sequence ID" value="NZ_BAAADO010000002.1"/>
</dbReference>
<keyword evidence="1" id="KW-0805">Transcription regulation</keyword>
<dbReference type="PROSITE" id="PS51078">
    <property type="entry name" value="ICLR_ED"/>
    <property type="match status" value="1"/>
</dbReference>
<accession>A0ABN1AWS3</accession>
<dbReference type="InterPro" id="IPR005471">
    <property type="entry name" value="Tscrpt_reg_IclR_N"/>
</dbReference>
<dbReference type="Gene3D" id="1.10.10.10">
    <property type="entry name" value="Winged helix-like DNA-binding domain superfamily/Winged helix DNA-binding domain"/>
    <property type="match status" value="1"/>
</dbReference>
<feature type="domain" description="HTH iclR-type" evidence="5">
    <location>
        <begin position="2"/>
        <end position="66"/>
    </location>
</feature>
<protein>
    <submittedName>
        <fullName evidence="7">IclR family transcriptional regulator</fullName>
    </submittedName>
</protein>
<evidence type="ECO:0000259" key="6">
    <source>
        <dbReference type="PROSITE" id="PS51078"/>
    </source>
</evidence>
<dbReference type="InterPro" id="IPR014757">
    <property type="entry name" value="Tscrpt_reg_IclR_C"/>
</dbReference>
<dbReference type="SUPFAM" id="SSF55781">
    <property type="entry name" value="GAF domain-like"/>
    <property type="match status" value="1"/>
</dbReference>
<dbReference type="Proteomes" id="UP001500880">
    <property type="component" value="Unassembled WGS sequence"/>
</dbReference>
<evidence type="ECO:0000256" key="1">
    <source>
        <dbReference type="ARBA" id="ARBA00023015"/>
    </source>
</evidence>
<dbReference type="Gene3D" id="3.30.450.40">
    <property type="match status" value="1"/>
</dbReference>
<evidence type="ECO:0000313" key="8">
    <source>
        <dbReference type="Proteomes" id="UP001500880"/>
    </source>
</evidence>
<sequence length="252" mass="28943">MSQSLLKAIKLLDCFKDKSEMTLYDLVEESNYPKTTVFRLVTSLEEAGLLVKVKRSSHDVRYRLGLKLLELGKRVSDQLEYRKIALPYMRKLNSKLNELVQMAVIEGDEAIYVEKLDSTKPVRLVIHVGGRSPLYAGSAPKLLLAYMNDEDREDYLQNITLEKMTENTIDNLEQLKQELDVIKQRGYSISKAEHYRDTMGFSYPIKDFYGETVAALGVSIPITDYSKAREEIILEETRKTAEEISRELGYRG</sequence>
<keyword evidence="2" id="KW-0238">DNA-binding</keyword>
<dbReference type="PANTHER" id="PTHR30136">
    <property type="entry name" value="HELIX-TURN-HELIX TRANSCRIPTIONAL REGULATOR, ICLR FAMILY"/>
    <property type="match status" value="1"/>
</dbReference>
<keyword evidence="3" id="KW-0804">Transcription</keyword>
<dbReference type="InterPro" id="IPR029016">
    <property type="entry name" value="GAF-like_dom_sf"/>
</dbReference>
<gene>
    <name evidence="7" type="ORF">GCM10008986_08430</name>
</gene>
<evidence type="ECO:0000256" key="4">
    <source>
        <dbReference type="SAM" id="Coils"/>
    </source>
</evidence>
<dbReference type="InterPro" id="IPR036390">
    <property type="entry name" value="WH_DNA-bd_sf"/>
</dbReference>
<feature type="coiled-coil region" evidence="4">
    <location>
        <begin position="158"/>
        <end position="185"/>
    </location>
</feature>
<dbReference type="PROSITE" id="PS51077">
    <property type="entry name" value="HTH_ICLR"/>
    <property type="match status" value="1"/>
</dbReference>
<dbReference type="InterPro" id="IPR036388">
    <property type="entry name" value="WH-like_DNA-bd_sf"/>
</dbReference>
<keyword evidence="8" id="KW-1185">Reference proteome</keyword>
<reference evidence="7 8" key="1">
    <citation type="journal article" date="2019" name="Int. J. Syst. Evol. Microbiol.">
        <title>The Global Catalogue of Microorganisms (GCM) 10K type strain sequencing project: providing services to taxonomists for standard genome sequencing and annotation.</title>
        <authorList>
            <consortium name="The Broad Institute Genomics Platform"/>
            <consortium name="The Broad Institute Genome Sequencing Center for Infectious Disease"/>
            <person name="Wu L."/>
            <person name="Ma J."/>
        </authorList>
    </citation>
    <scope>NUCLEOTIDE SEQUENCE [LARGE SCALE GENOMIC DNA]</scope>
    <source>
        <strain evidence="7 8">JCM 12389</strain>
    </source>
</reference>
<dbReference type="Pfam" id="PF01614">
    <property type="entry name" value="IclR_C"/>
    <property type="match status" value="1"/>
</dbReference>
<dbReference type="Pfam" id="PF09339">
    <property type="entry name" value="HTH_IclR"/>
    <property type="match status" value="1"/>
</dbReference>
<dbReference type="SUPFAM" id="SSF46785">
    <property type="entry name" value="Winged helix' DNA-binding domain"/>
    <property type="match status" value="1"/>
</dbReference>